<dbReference type="GO" id="GO:0006508">
    <property type="term" value="P:proteolysis"/>
    <property type="evidence" value="ECO:0007669"/>
    <property type="project" value="TreeGrafter"/>
</dbReference>
<feature type="transmembrane region" description="Helical" evidence="4">
    <location>
        <begin position="580"/>
        <end position="605"/>
    </location>
</feature>
<evidence type="ECO:0000256" key="1">
    <source>
        <dbReference type="ARBA" id="ARBA00022729"/>
    </source>
</evidence>
<feature type="transmembrane region" description="Helical" evidence="4">
    <location>
        <begin position="719"/>
        <end position="743"/>
    </location>
</feature>
<keyword evidence="4" id="KW-0472">Membrane</keyword>
<dbReference type="PANTHER" id="PTHR46130:SF3">
    <property type="entry name" value="CHROMOSOME UNDETERMINED SCAFFOLD_33, WHOLE GENOME SHOTGUN SEQUENCE"/>
    <property type="match status" value="1"/>
</dbReference>
<feature type="transmembrane region" description="Helical" evidence="4">
    <location>
        <begin position="536"/>
        <end position="560"/>
    </location>
</feature>
<evidence type="ECO:0000256" key="2">
    <source>
        <dbReference type="ARBA" id="ARBA00022737"/>
    </source>
</evidence>
<evidence type="ECO:0000256" key="4">
    <source>
        <dbReference type="SAM" id="Phobius"/>
    </source>
</evidence>
<proteinExistence type="predicted"/>
<accession>A0AAD1ULK5</accession>
<sequence length="824" mass="90698">MFKNKATKSSSSIKRGWNRFAMTMNGSTFRSSEYHFLKGHTTGNNHGLGIGNKPYHVGCKYYCYSLEFILHSIRMSNTVDYTVVVTPVVLNPYGSLCGDGTKDTNALEECDIGVNSGDNSINTNSVSCDENCFLGYTYSCDNSVPNNCFPSICGDGLSSPSEACDDGDNDSGDGCSNTCTVESGYQCYGIDNQTCEAICGDGIQASSEQCDDGNFIAGDGCAVDCTFETDFACTGQGTATQCSRVCGNGILLASDDLTTSCDDGNLEDGDGCDSNCARETGYTCTSTNLAASVCEPICGDGLRLGSEACDDTNLADGDGCSSNCTIEDKSMCVNQTPTGPSVCRVCVIEHCKECDPSDYDKCQTCEDLYELKNPTTCYSYAIFEVSEGAQQMSSGSQAVSGVSAGATVGVSLLNLSSLAAIWSIVNQLQLFLLLLLTKTPFPGDVKALILGNELMQFNLDVLPVRALPKMPEVMDWLKIDQDNSYLETIGVESSTSLLNNFGFVLCMLLMLALYPLVMTLKFCVNYENENKCSVNYLMILIIDLFNFTIYIRLVLGGFQLLLICCISEVIKFDLETIPNIISMVFSVLILTVCVGTIALSFYIFYSKRDFHDPDKYYKLNEFITGLKNTRYARIYPFLGLMRRTMFVIWLLTFTWLECVYLTAGMMVVQILFVLSLVTLRPFDRPENNLIEIVNEIIYTTLLSIMIICDKVDEWSSTVTNIFCYIILANSLVITFIMIGALLVSLCQKCAKKKSGTTTSRVQPIQEVSQQRMGNTYNTHRVNSDLSSIKIITTDDSHNIAKLFEEARKKSKNSKMQTKRQEIKF</sequence>
<feature type="transmembrane region" description="Helical" evidence="4">
    <location>
        <begin position="501"/>
        <end position="524"/>
    </location>
</feature>
<evidence type="ECO:0000313" key="5">
    <source>
        <dbReference type="EMBL" id="CAI2371646.1"/>
    </source>
</evidence>
<keyword evidence="2" id="KW-0677">Repeat</keyword>
<organism evidence="5 6">
    <name type="scientific">Euplotes crassus</name>
    <dbReference type="NCBI Taxonomy" id="5936"/>
    <lineage>
        <taxon>Eukaryota</taxon>
        <taxon>Sar</taxon>
        <taxon>Alveolata</taxon>
        <taxon>Ciliophora</taxon>
        <taxon>Intramacronucleata</taxon>
        <taxon>Spirotrichea</taxon>
        <taxon>Hypotrichia</taxon>
        <taxon>Euplotida</taxon>
        <taxon>Euplotidae</taxon>
        <taxon>Moneuplotes</taxon>
    </lineage>
</organism>
<evidence type="ECO:0000256" key="3">
    <source>
        <dbReference type="ARBA" id="ARBA00023157"/>
    </source>
</evidence>
<dbReference type="EMBL" id="CAMPGE010012893">
    <property type="protein sequence ID" value="CAI2371646.1"/>
    <property type="molecule type" value="Genomic_DNA"/>
</dbReference>
<dbReference type="InterPro" id="IPR043543">
    <property type="entry name" value="PAPPA/PAPPA2"/>
</dbReference>
<dbReference type="GO" id="GO:0005615">
    <property type="term" value="C:extracellular space"/>
    <property type="evidence" value="ECO:0007669"/>
    <property type="project" value="TreeGrafter"/>
</dbReference>
<dbReference type="Pfam" id="PF13948">
    <property type="entry name" value="DUF4215"/>
    <property type="match status" value="3"/>
</dbReference>
<dbReference type="InterPro" id="IPR011936">
    <property type="entry name" value="Myxo_disulph_rpt"/>
</dbReference>
<name>A0AAD1ULK5_EUPCR</name>
<protein>
    <recommendedName>
        <fullName evidence="7">DUF4215 domain-containing protein</fullName>
    </recommendedName>
</protein>
<gene>
    <name evidence="5" type="ORF">ECRASSUSDP1_LOCUS12971</name>
</gene>
<keyword evidence="4" id="KW-0812">Transmembrane</keyword>
<dbReference type="Proteomes" id="UP001295684">
    <property type="component" value="Unassembled WGS sequence"/>
</dbReference>
<comment type="caution">
    <text evidence="5">The sequence shown here is derived from an EMBL/GenBank/DDBJ whole genome shotgun (WGS) entry which is preliminary data.</text>
</comment>
<dbReference type="NCBIfam" id="TIGR02232">
    <property type="entry name" value="myxo_disulf_rpt"/>
    <property type="match status" value="4"/>
</dbReference>
<dbReference type="GO" id="GO:0004222">
    <property type="term" value="F:metalloendopeptidase activity"/>
    <property type="evidence" value="ECO:0007669"/>
    <property type="project" value="TreeGrafter"/>
</dbReference>
<keyword evidence="3" id="KW-1015">Disulfide bond</keyword>
<keyword evidence="4" id="KW-1133">Transmembrane helix</keyword>
<keyword evidence="6" id="KW-1185">Reference proteome</keyword>
<evidence type="ECO:0000313" key="6">
    <source>
        <dbReference type="Proteomes" id="UP001295684"/>
    </source>
</evidence>
<evidence type="ECO:0008006" key="7">
    <source>
        <dbReference type="Google" id="ProtNLM"/>
    </source>
</evidence>
<dbReference type="PANTHER" id="PTHR46130">
    <property type="entry name" value="LAMGL DOMAIN-CONTAINING PROTEIN"/>
    <property type="match status" value="1"/>
</dbReference>
<keyword evidence="1" id="KW-0732">Signal</keyword>
<dbReference type="GO" id="GO:0007166">
    <property type="term" value="P:cell surface receptor signaling pathway"/>
    <property type="evidence" value="ECO:0007669"/>
    <property type="project" value="TreeGrafter"/>
</dbReference>
<dbReference type="AlphaFoldDB" id="A0AAD1ULK5"/>
<reference evidence="5" key="1">
    <citation type="submission" date="2023-07" db="EMBL/GenBank/DDBJ databases">
        <authorList>
            <consortium name="AG Swart"/>
            <person name="Singh M."/>
            <person name="Singh A."/>
            <person name="Seah K."/>
            <person name="Emmerich C."/>
        </authorList>
    </citation>
    <scope>NUCLEOTIDE SEQUENCE</scope>
    <source>
        <strain evidence="5">DP1</strain>
    </source>
</reference>